<dbReference type="Pfam" id="PF07748">
    <property type="entry name" value="Glyco_hydro_38C"/>
    <property type="match status" value="3"/>
</dbReference>
<evidence type="ECO:0000259" key="13">
    <source>
        <dbReference type="SMART" id="SM00872"/>
    </source>
</evidence>
<dbReference type="FunFam" id="1.20.1270.50:FF:000002">
    <property type="entry name" value="Alpha-mannosidase"/>
    <property type="match status" value="3"/>
</dbReference>
<comment type="cofactor">
    <cofactor evidence="2">
        <name>Zn(2+)</name>
        <dbReference type="ChEBI" id="CHEBI:29105"/>
    </cofactor>
</comment>
<keyword evidence="15" id="KW-1185">Reference proteome</keyword>
<protein>
    <recommendedName>
        <fullName evidence="4">alpha-mannosidase</fullName>
        <ecNumber evidence="4">3.2.1.24</ecNumber>
    </recommendedName>
</protein>
<dbReference type="Pfam" id="PF09261">
    <property type="entry name" value="Alpha-mann_mid"/>
    <property type="match status" value="3"/>
</dbReference>
<evidence type="ECO:0000256" key="11">
    <source>
        <dbReference type="ARBA" id="ARBA00023295"/>
    </source>
</evidence>
<feature type="domain" description="Glycoside hydrolase family 38 central" evidence="13">
    <location>
        <begin position="1174"/>
        <end position="1250"/>
    </location>
</feature>
<dbReference type="InterPro" id="IPR037094">
    <property type="entry name" value="Glyco_hydro_38_cen_sf"/>
</dbReference>
<dbReference type="Gene3D" id="2.60.40.1180">
    <property type="entry name" value="Golgi alpha-mannosidase II"/>
    <property type="match status" value="2"/>
</dbReference>
<dbReference type="FunFam" id="3.20.110.10:FF:000001">
    <property type="entry name" value="Alpha-mannosidase"/>
    <property type="match status" value="3"/>
</dbReference>
<dbReference type="FunFam" id="2.60.40.1360:FF:000005">
    <property type="entry name" value="Alpha-mannosidase"/>
    <property type="match status" value="1"/>
</dbReference>
<dbReference type="InterPro" id="IPR048534">
    <property type="entry name" value="Man2a1-like_dom"/>
</dbReference>
<feature type="chain" id="PRO_5008142429" description="alpha-mannosidase" evidence="12">
    <location>
        <begin position="25"/>
        <end position="2912"/>
    </location>
</feature>
<dbReference type="FunFam" id="2.70.98.30:FF:000003">
    <property type="entry name" value="Alpha-mannosidase"/>
    <property type="match status" value="2"/>
</dbReference>
<dbReference type="Pfam" id="PF17677">
    <property type="entry name" value="Glyco_hydro38C2"/>
    <property type="match status" value="3"/>
</dbReference>
<reference evidence="14" key="1">
    <citation type="submission" date="2020-05" db="UniProtKB">
        <authorList>
            <consortium name="EnsemblMetazoa"/>
        </authorList>
    </citation>
    <scope>IDENTIFICATION</scope>
    <source>
        <strain evidence="14">SANGQUA</strain>
    </source>
</reference>
<dbReference type="GO" id="GO:0005764">
    <property type="term" value="C:lysosome"/>
    <property type="evidence" value="ECO:0007669"/>
    <property type="project" value="TreeGrafter"/>
</dbReference>
<evidence type="ECO:0000256" key="8">
    <source>
        <dbReference type="ARBA" id="ARBA00022833"/>
    </source>
</evidence>
<organism evidence="14 15">
    <name type="scientific">Anopheles quadriannulatus</name>
    <name type="common">Mosquito</name>
    <dbReference type="NCBI Taxonomy" id="34691"/>
    <lineage>
        <taxon>Eukaryota</taxon>
        <taxon>Metazoa</taxon>
        <taxon>Ecdysozoa</taxon>
        <taxon>Arthropoda</taxon>
        <taxon>Hexapoda</taxon>
        <taxon>Insecta</taxon>
        <taxon>Pterygota</taxon>
        <taxon>Neoptera</taxon>
        <taxon>Endopterygota</taxon>
        <taxon>Diptera</taxon>
        <taxon>Nematocera</taxon>
        <taxon>Culicoidea</taxon>
        <taxon>Culicidae</taxon>
        <taxon>Anophelinae</taxon>
        <taxon>Anopheles</taxon>
    </lineage>
</organism>
<dbReference type="Pfam" id="PF21260">
    <property type="entry name" value="Laman-like_dom"/>
    <property type="match status" value="1"/>
</dbReference>
<evidence type="ECO:0000256" key="3">
    <source>
        <dbReference type="ARBA" id="ARBA00009792"/>
    </source>
</evidence>
<keyword evidence="5" id="KW-0479">Metal-binding</keyword>
<name>A0A182X605_ANOQN</name>
<dbReference type="InterPro" id="IPR011330">
    <property type="entry name" value="Glyco_hydro/deAcase_b/a-brl"/>
</dbReference>
<evidence type="ECO:0000256" key="1">
    <source>
        <dbReference type="ARBA" id="ARBA00000365"/>
    </source>
</evidence>
<dbReference type="InterPro" id="IPR050843">
    <property type="entry name" value="Glycosyl_Hydrlase_38"/>
</dbReference>
<keyword evidence="11" id="KW-0326">Glycosidase</keyword>
<dbReference type="CDD" id="cd10810">
    <property type="entry name" value="GH38N_AMII_LAM_like"/>
    <property type="match status" value="3"/>
</dbReference>
<dbReference type="PANTHER" id="PTHR11607:SF3">
    <property type="entry name" value="LYSOSOMAL ALPHA-MANNOSIDASE"/>
    <property type="match status" value="1"/>
</dbReference>
<dbReference type="GO" id="GO:0004559">
    <property type="term" value="F:alpha-mannosidase activity"/>
    <property type="evidence" value="ECO:0007669"/>
    <property type="project" value="UniProtKB-EC"/>
</dbReference>
<sequence length="2912" mass="333005">MVNGDKIFPLVLLVLQCLLVGIRTTPTGSKPFLISPDAVNRQCGYEGCPAVKEGMLNVHLVAHTHDDVGWLKTVDQYYYGSRSTIQKAGVQYILDSVIQELLKDAARRFIFVESAFMHKWYTEQSEEMRQTVRDLVSEGRLEFIGGAWSMNDEAAVHYQSVIDQFTWGLRFLNDTFGECGRPRAGWQIDPFGHSREQGSLFVQMGYDGLFQGRLDFQDKSNRIAQRTMEMMWKTSDSLEQSELFTSGLYYIYAPPPGFCFDVLCNDDPIIDGPHSVDNNVKEKVDLFLDTVHNMSKTFLTNNIILTMGEDFHYQDANMWFKNLDKLIRYTNQRQSEGSMVNVFYSTPSCYLKAVNEANVNWPTKSDDFFPYASDPTAFWTGYFTSRPTQKRYEREGNHFLQVCKQLSAIAPMKESFYESHLTALREVMGVMQHHDAITGTEKQHVADDYARMLYEAFEACSANTRSALNQLTGERDSFKFDWGYCKQANVSACAMTESSDNLVVLLYNPLGHSSNDFVRLPVKEGNYLVRNDRGQTVRSTLIPIPGSLEWLVGPIPIDDSKGKEIISRFESDIKSEGTFWTDSNGREMLRRVRNHRDTWELELSEPVPGNYYPVTAKITIQDERHRLSLLNDRAQGGSSLVDGQLELMVHRRLLRDDRFGVGEALNETQFNHGLVARGKHWLMFGCSPITNAGTPTQAAKERFLQNQVHLPSWVFVAPSTDFTFDQYLTELVHNFTFLSESLPPNVHLLTVEPWKDNTMLLRFEHLFEKGEDSQYSLPIQINVQDLFVNVNVVSLRETTLAGNQWKEDSIRLDYGQKHNKKTNRTVIDNEFIVELKPMEIRTFACPEPKEGMINVHLVPHSHDDVGWLKTVDQYYYGSRNNIQKAGVQYILDSVVHELLKDPSRRFIYVESAFFQKWYLEQTPEMQQQVHMLVEEGRLEFIGGAWSMNDEAAVHYQSVVDQFTWGLRFLNDTFGECGRPRIGWQIDPFGHSREQASLFAQMGYDGLFFARLDYQDKNNRMQTRTPEMIWHTSSSLEENELFTSVLYNHYSAPPGYCFDVLCNDDPMIDDQESTDYNVKARIDTFIAWLEKMAGSYRTNNLILTMGDDFNYMNAVMNFKNMDKLIKYTNERQSEGFKINAFYSTPSCYVKAVHGADIEWPTKSDDFFPYESDYHSFWTGYFTSRPTQKRYEREGNHFLQVCKQLSAIAPMKESFYESHLTALREVMGVMQHHDAITGTEKQHVADDYARMLYEAFEACSANTRSALNQLTGERDSFKFDWGYCKQANVSACAMTESSDNLVVLLYNPLGHSSNDFVRLPVKEGNYLVRNDRGQTVRSTLIPIPGSVIDLPFRESEATHELVFQGEQVAPVGYKSYYVSKEESKSSSSAAVMRQEDNVSIGNDHLTVHFDENGFMSQITIDGETHPLKQNFLYYEGAYGNNEEFRNRSSGAYIFRPNGTEQAVTDVVEIQVVKSDLVQEVHQIFNEWISQVIRVYAGQEHVELEWLVGPIPIDDSKGKEIISRFESDIKSEGTFWTDSNGREMLRRVRNHRETWELDLVEPVAGNYYPITAKIAVEDDHSRMAVLNDRAQGGSSLVDGQLELMVHRRLLRDDAFGVGEALNETQYGAGIVARGKHWLFFGSSQKAVSPTLQAKERFLQNKVLLPSWPFVSAVDNVLTYDDYLSNFRNIYSAIAQQLPPNVNLLTLEPWKDGTVLVRLEHLFERNEDPVYSQAVRINVRSVLFALNIESIHETTLAANQWKADSKRLQFNTESTANEASPKDQVERVAQDSTDFDIELQPMEIRTFILHHSGIGLRTACAHNCSTVWLHPRVITMLVVGRVSVPLASIVVVLVVLAGVTFNLQPVSAGPWRRNGNALPRRVAESDEYLEFGRKLKQSCGYESCPKPKKNMLNVHLVPHTHDDVGWLKTVDQYYYGSKTTIQKAGVQYILDSVIQSLLSDPERKFIYVESAFFFKWYDEQTAELQQQVRMLVNEGRLEFIGGAWSMNDEAAAHYHSIVDQFTWGLAKLNDTFGECGRPRIGWQIDPFGHSREQASLFAQMGYDGLFFGRLDYQDKRERMTHKRAEMIWKTSDNLADGDLFTGVLYNLYQAPPGFCFDILCSDEPFMDSPYSAENNAESYRTNNILLTMGGDFTYMDANVYFKNMDKLIKYTNALQSNGSNVNVFYSTPSCYLKALHDVGITWPTKSDDFFPYASDPHSFWTGYYTSRPTSKRFERVGNHFLQVCKQLTALAPSRQTHMEPHLNMLREAMGVMQHHDAITGTEKQHVANDYARMLNRAVRACGANTKAALNQIVDPKYKRSARSGGLPFEHPTTDYPQYTFAFESCHLLNVSKCELTETKDSFTVTLYNPLAHAGHEYVRLPVTGGRYIVRDYRNVEVSSQIVPIPQSVLNLSYRFSNATSELVFLANELPPLGFKSYFVTRAIDSLDDFLHEAPAPASPPAADQTLAKQQETAQWHSQEVTIGNKYLNVSFDSNGFLSTITIDGVTNRLRQTFVYYEGALGNNEEFRNRSSGAYIFRPNGTEKTVTENVQLKVVKGGTVQEVHQVFNEWISQVVRVYADESHVEFEWMVGPIPVEDGVGKEIVSRFYTAAQSSGVFWTDANGREMMRRVRNHRDTWNVDLQEKISGNYYPVTAKIALEDENLRLAVLNDRAQGGSSLEDGSLELMVHRRLLHDDAFGVEEALNEKAFGQGLVARGKHWVVFGAKKPTSPTPEARERFLQNRVLLPNWLFFSDVGEVKYEDWQKQYTNIYSALSLSLPLNVHLLTFEPWKENSILVRFEHLLEKGEDPMYSKPVRFNIQDVFRQFSIEEVREMTLAANQLREDSTRLKFKPDPSYIMYSSIKRDVSTPLPSPSPPNVLAGRSPLMDELSRNVADDGFEIMLKPMEIRTFVFQLEYKP</sequence>
<evidence type="ECO:0000256" key="6">
    <source>
        <dbReference type="ARBA" id="ARBA00022729"/>
    </source>
</evidence>
<evidence type="ECO:0000256" key="9">
    <source>
        <dbReference type="ARBA" id="ARBA00023157"/>
    </source>
</evidence>
<evidence type="ECO:0000256" key="4">
    <source>
        <dbReference type="ARBA" id="ARBA00012752"/>
    </source>
</evidence>
<evidence type="ECO:0000256" key="7">
    <source>
        <dbReference type="ARBA" id="ARBA00022801"/>
    </source>
</evidence>
<dbReference type="InterPro" id="IPR015341">
    <property type="entry name" value="Glyco_hydro_38_cen"/>
</dbReference>
<keyword evidence="10" id="KW-0325">Glycoprotein</keyword>
<dbReference type="STRING" id="34691.A0A182X605"/>
<feature type="domain" description="Glycoside hydrolase family 38 central" evidence="13">
    <location>
        <begin position="2214"/>
        <end position="2290"/>
    </location>
</feature>
<dbReference type="FunFam" id="2.60.40.1180:FF:000018">
    <property type="entry name" value="Alpha-mannosidase"/>
    <property type="match status" value="2"/>
</dbReference>
<dbReference type="GO" id="GO:0046872">
    <property type="term" value="F:metal ion binding"/>
    <property type="evidence" value="ECO:0007669"/>
    <property type="project" value="UniProtKB-KW"/>
</dbReference>
<dbReference type="FunFam" id="1.20.1270.50:FF:000003">
    <property type="entry name" value="Alpha-mannosidase"/>
    <property type="match status" value="3"/>
</dbReference>
<feature type="signal peptide" evidence="12">
    <location>
        <begin position="1"/>
        <end position="24"/>
    </location>
</feature>
<evidence type="ECO:0000256" key="5">
    <source>
        <dbReference type="ARBA" id="ARBA00022723"/>
    </source>
</evidence>
<dbReference type="InterPro" id="IPR028995">
    <property type="entry name" value="Glyco_hydro_57/38_cen_sf"/>
</dbReference>
<dbReference type="InterPro" id="IPR011013">
    <property type="entry name" value="Gal_mutarotase_sf_dom"/>
</dbReference>
<dbReference type="InterPro" id="IPR013780">
    <property type="entry name" value="Glyco_hydro_b"/>
</dbReference>
<dbReference type="EC" id="3.2.1.24" evidence="4"/>
<feature type="domain" description="Glycoside hydrolase family 38 central" evidence="13">
    <location>
        <begin position="377"/>
        <end position="453"/>
    </location>
</feature>
<keyword evidence="9" id="KW-1015">Disulfide bond</keyword>
<evidence type="ECO:0000256" key="12">
    <source>
        <dbReference type="SAM" id="SignalP"/>
    </source>
</evidence>
<dbReference type="GO" id="GO:0030246">
    <property type="term" value="F:carbohydrate binding"/>
    <property type="evidence" value="ECO:0007669"/>
    <property type="project" value="InterPro"/>
</dbReference>
<dbReference type="Gene3D" id="2.70.98.30">
    <property type="entry name" value="Golgi alpha-mannosidase II, domain 4"/>
    <property type="match status" value="3"/>
</dbReference>
<dbReference type="InterPro" id="IPR000602">
    <property type="entry name" value="Glyco_hydro_38_N"/>
</dbReference>
<dbReference type="SUPFAM" id="SSF88688">
    <property type="entry name" value="Families 57/38 glycoside transferase middle domain"/>
    <property type="match status" value="3"/>
</dbReference>
<accession>A0A182X605</accession>
<comment type="similarity">
    <text evidence="3">Belongs to the glycosyl hydrolase 38 family.</text>
</comment>
<dbReference type="EnsemblMetazoa" id="AQUA005241-RA">
    <property type="protein sequence ID" value="AQUA005241-PA"/>
    <property type="gene ID" value="AQUA005241"/>
</dbReference>
<dbReference type="Gene3D" id="1.20.1270.50">
    <property type="entry name" value="Glycoside hydrolase family 38, central domain"/>
    <property type="match status" value="6"/>
</dbReference>
<dbReference type="Pfam" id="PF01074">
    <property type="entry name" value="Glyco_hydro_38N"/>
    <property type="match status" value="3"/>
</dbReference>
<keyword evidence="8" id="KW-0862">Zinc</keyword>
<keyword evidence="7" id="KW-0378">Hydrolase</keyword>
<evidence type="ECO:0000256" key="10">
    <source>
        <dbReference type="ARBA" id="ARBA00023180"/>
    </source>
</evidence>
<dbReference type="SUPFAM" id="SSF88713">
    <property type="entry name" value="Glycoside hydrolase/deacetylase"/>
    <property type="match status" value="3"/>
</dbReference>
<evidence type="ECO:0000313" key="14">
    <source>
        <dbReference type="EnsemblMetazoa" id="AQUA005241-PA"/>
    </source>
</evidence>
<dbReference type="SMART" id="SM00872">
    <property type="entry name" value="Alpha-mann_mid"/>
    <property type="match status" value="3"/>
</dbReference>
<dbReference type="GO" id="GO:0006013">
    <property type="term" value="P:mannose metabolic process"/>
    <property type="evidence" value="ECO:0007669"/>
    <property type="project" value="InterPro"/>
</dbReference>
<dbReference type="InterPro" id="IPR041147">
    <property type="entry name" value="GH38_C"/>
</dbReference>
<dbReference type="InterPro" id="IPR011682">
    <property type="entry name" value="Glyco_hydro_38_C"/>
</dbReference>
<evidence type="ECO:0000313" key="15">
    <source>
        <dbReference type="Proteomes" id="UP000076407"/>
    </source>
</evidence>
<evidence type="ECO:0000256" key="2">
    <source>
        <dbReference type="ARBA" id="ARBA00001947"/>
    </source>
</evidence>
<dbReference type="Gene3D" id="3.20.110.10">
    <property type="entry name" value="Glycoside hydrolase 38, N terminal domain"/>
    <property type="match status" value="3"/>
</dbReference>
<dbReference type="Proteomes" id="UP000076407">
    <property type="component" value="Unassembled WGS sequence"/>
</dbReference>
<dbReference type="PANTHER" id="PTHR11607">
    <property type="entry name" value="ALPHA-MANNOSIDASE"/>
    <property type="match status" value="1"/>
</dbReference>
<dbReference type="VEuPathDB" id="VectorBase:AQUA005241"/>
<dbReference type="SUPFAM" id="SSF74650">
    <property type="entry name" value="Galactose mutarotase-like"/>
    <property type="match status" value="4"/>
</dbReference>
<dbReference type="Gene3D" id="2.60.40.1360">
    <property type="match status" value="3"/>
</dbReference>
<dbReference type="InterPro" id="IPR027291">
    <property type="entry name" value="Glyco_hydro_38_N_sf"/>
</dbReference>
<comment type="catalytic activity">
    <reaction evidence="1">
        <text>Hydrolysis of terminal, non-reducing alpha-D-mannose residues in alpha-D-mannosides.</text>
        <dbReference type="EC" id="3.2.1.24"/>
    </reaction>
</comment>
<proteinExistence type="inferred from homology"/>
<keyword evidence="6 12" id="KW-0732">Signal</keyword>